<keyword evidence="2" id="KW-1185">Reference proteome</keyword>
<evidence type="ECO:0000313" key="2">
    <source>
        <dbReference type="Proteomes" id="UP000094578"/>
    </source>
</evidence>
<comment type="caution">
    <text evidence="1">The sequence shown here is derived from an EMBL/GenBank/DDBJ whole genome shotgun (WGS) entry which is preliminary data.</text>
</comment>
<accession>A0A1E3L5Y2</accession>
<protein>
    <recommendedName>
        <fullName evidence="3">Tetratricopeptide repeat protein</fullName>
    </recommendedName>
</protein>
<dbReference type="Gene3D" id="1.25.40.10">
    <property type="entry name" value="Tetratricopeptide repeat domain"/>
    <property type="match status" value="1"/>
</dbReference>
<dbReference type="STRING" id="1886670.PTI45_01657"/>
<dbReference type="EMBL" id="MDER01000032">
    <property type="protein sequence ID" value="ODP29146.1"/>
    <property type="molecule type" value="Genomic_DNA"/>
</dbReference>
<sequence>MPNLEDYNQPLSDHIVAIVEQGNRSHEDHKWDQALDKYTEAWELLPEPIAHWDLTEWIASCKVSVYMDRQDYQQAHKWALLALEAVKDNPRHTSARINVGITCYETGDTSEAYTWFEQAYQFGGTRAFQGFDRKYLQFYTQIKQTEKEETQ</sequence>
<dbReference type="RefSeq" id="WP_069327085.1">
    <property type="nucleotide sequence ID" value="NZ_MDER01000032.1"/>
</dbReference>
<gene>
    <name evidence="1" type="ORF">PTI45_01657</name>
</gene>
<dbReference type="Proteomes" id="UP000094578">
    <property type="component" value="Unassembled WGS sequence"/>
</dbReference>
<dbReference type="SUPFAM" id="SSF48452">
    <property type="entry name" value="TPR-like"/>
    <property type="match status" value="1"/>
</dbReference>
<organism evidence="1 2">
    <name type="scientific">Paenibacillus nuruki</name>
    <dbReference type="NCBI Taxonomy" id="1886670"/>
    <lineage>
        <taxon>Bacteria</taxon>
        <taxon>Bacillati</taxon>
        <taxon>Bacillota</taxon>
        <taxon>Bacilli</taxon>
        <taxon>Bacillales</taxon>
        <taxon>Paenibacillaceae</taxon>
        <taxon>Paenibacillus</taxon>
    </lineage>
</organism>
<dbReference type="AlphaFoldDB" id="A0A1E3L5Y2"/>
<evidence type="ECO:0000313" key="1">
    <source>
        <dbReference type="EMBL" id="ODP29146.1"/>
    </source>
</evidence>
<name>A0A1E3L5Y2_9BACL</name>
<evidence type="ECO:0008006" key="3">
    <source>
        <dbReference type="Google" id="ProtNLM"/>
    </source>
</evidence>
<dbReference type="InterPro" id="IPR011990">
    <property type="entry name" value="TPR-like_helical_dom_sf"/>
</dbReference>
<proteinExistence type="predicted"/>
<reference evidence="1 2" key="1">
    <citation type="submission" date="2016-08" db="EMBL/GenBank/DDBJ databases">
        <title>Genome sequencing of Paenibacillus sp. TI45-13ar, isolated from Korean traditional nuruk.</title>
        <authorList>
            <person name="Kim S.-J."/>
        </authorList>
    </citation>
    <scope>NUCLEOTIDE SEQUENCE [LARGE SCALE GENOMIC DNA]</scope>
    <source>
        <strain evidence="1 2">TI45-13ar</strain>
    </source>
</reference>